<gene>
    <name evidence="1" type="ORF">CHRIB12_LOCUS17662</name>
    <name evidence="2" type="ORF">RhiirA5_355480</name>
</gene>
<accession>A0A2I1FCQ0</accession>
<dbReference type="Proteomes" id="UP000232722">
    <property type="component" value="Unassembled WGS sequence"/>
</dbReference>
<evidence type="ECO:0000313" key="3">
    <source>
        <dbReference type="Proteomes" id="UP000232722"/>
    </source>
</evidence>
<reference evidence="1" key="3">
    <citation type="submission" date="2020-05" db="EMBL/GenBank/DDBJ databases">
        <authorList>
            <person name="Rincon C."/>
            <person name="Sanders R I."/>
            <person name="Robbins C."/>
            <person name="Chaturvedi A."/>
        </authorList>
    </citation>
    <scope>NUCLEOTIDE SEQUENCE</scope>
    <source>
        <strain evidence="1">CHB12</strain>
    </source>
</reference>
<sequence length="119" mass="14261">MNNDKEPYSGYHALVSYIKDNTQCSYTEFLNLNRNVILSSQPFSKKWNVLDLTWTRRFLKQVKEVKEYDYATIEKKVKKQCANQGLKICWETIIYEREKVSASYLYVLKFFVLSYEMTI</sequence>
<evidence type="ECO:0000313" key="1">
    <source>
        <dbReference type="EMBL" id="CAB5381774.1"/>
    </source>
</evidence>
<dbReference type="EMBL" id="CAGKOT010000045">
    <property type="protein sequence ID" value="CAB5381774.1"/>
    <property type="molecule type" value="Genomic_DNA"/>
</dbReference>
<name>A0A2I1FCQ0_9GLOM</name>
<dbReference type="AlphaFoldDB" id="A0A2I1FCQ0"/>
<organism evidence="2 3">
    <name type="scientific">Rhizophagus irregularis</name>
    <dbReference type="NCBI Taxonomy" id="588596"/>
    <lineage>
        <taxon>Eukaryota</taxon>
        <taxon>Fungi</taxon>
        <taxon>Fungi incertae sedis</taxon>
        <taxon>Mucoromycota</taxon>
        <taxon>Glomeromycotina</taxon>
        <taxon>Glomeromycetes</taxon>
        <taxon>Glomerales</taxon>
        <taxon>Glomeraceae</taxon>
        <taxon>Rhizophagus</taxon>
    </lineage>
</organism>
<evidence type="ECO:0000313" key="2">
    <source>
        <dbReference type="EMBL" id="PKC10465.1"/>
    </source>
</evidence>
<dbReference type="VEuPathDB" id="FungiDB:RhiirFUN_006237"/>
<dbReference type="Proteomes" id="UP000684084">
    <property type="component" value="Unassembled WGS sequence"/>
</dbReference>
<proteinExistence type="predicted"/>
<reference evidence="2 3" key="1">
    <citation type="submission" date="2016-04" db="EMBL/GenBank/DDBJ databases">
        <title>Genome analyses suggest a sexual origin of heterokaryosis in a supposedly ancient asexual fungus.</title>
        <authorList>
            <person name="Ropars J."/>
            <person name="Sedzielewska K."/>
            <person name="Noel J."/>
            <person name="Charron P."/>
            <person name="Farinelli L."/>
            <person name="Marton T."/>
            <person name="Kruger M."/>
            <person name="Pelin A."/>
            <person name="Brachmann A."/>
            <person name="Corradi N."/>
        </authorList>
    </citation>
    <scope>NUCLEOTIDE SEQUENCE [LARGE SCALE GENOMIC DNA]</scope>
    <source>
        <strain evidence="2 3">A5</strain>
    </source>
</reference>
<protein>
    <submittedName>
        <fullName evidence="2">Uncharacterized protein</fullName>
    </submittedName>
</protein>
<comment type="caution">
    <text evidence="2">The sequence shown here is derived from an EMBL/GenBank/DDBJ whole genome shotgun (WGS) entry which is preliminary data.</text>
</comment>
<dbReference type="EMBL" id="LLXJ01000380">
    <property type="protein sequence ID" value="PKC10465.1"/>
    <property type="molecule type" value="Genomic_DNA"/>
</dbReference>
<reference evidence="2 3" key="2">
    <citation type="submission" date="2017-09" db="EMBL/GenBank/DDBJ databases">
        <title>Extensive intraspecific genome diversity in a model arbuscular mycorrhizal fungus.</title>
        <authorList>
            <person name="Chen E.C."/>
            <person name="Morin E."/>
            <person name="Beaudet D."/>
            <person name="Noel J."/>
            <person name="Ndikumana S."/>
            <person name="Charron P."/>
            <person name="St-Onge C."/>
            <person name="Giorgi J."/>
            <person name="Grigoriev I.V."/>
            <person name="Roux C."/>
            <person name="Martin F.M."/>
            <person name="Corradi N."/>
        </authorList>
    </citation>
    <scope>NUCLEOTIDE SEQUENCE [LARGE SCALE GENOMIC DNA]</scope>
    <source>
        <strain evidence="2 3">A5</strain>
    </source>
</reference>
<dbReference type="OrthoDB" id="2308848at2759"/>